<sequence>MWGVYSGKFALLFVALRFPEDTILLALVYFFMVIIIYLLIPYGPVMTIPLGDEGVLGGVWERIWDGWPIRQFFVCVCMV</sequence>
<evidence type="ECO:0000256" key="1">
    <source>
        <dbReference type="SAM" id="Phobius"/>
    </source>
</evidence>
<organism evidence="2 3">
    <name type="scientific">Aspergillus candidus</name>
    <dbReference type="NCBI Taxonomy" id="41067"/>
    <lineage>
        <taxon>Eukaryota</taxon>
        <taxon>Fungi</taxon>
        <taxon>Dikarya</taxon>
        <taxon>Ascomycota</taxon>
        <taxon>Pezizomycotina</taxon>
        <taxon>Eurotiomycetes</taxon>
        <taxon>Eurotiomycetidae</taxon>
        <taxon>Eurotiales</taxon>
        <taxon>Aspergillaceae</taxon>
        <taxon>Aspergillus</taxon>
        <taxon>Aspergillus subgen. Circumdati</taxon>
    </lineage>
</organism>
<evidence type="ECO:0000313" key="2">
    <source>
        <dbReference type="EMBL" id="PLB37898.1"/>
    </source>
</evidence>
<evidence type="ECO:0000313" key="3">
    <source>
        <dbReference type="Proteomes" id="UP000234585"/>
    </source>
</evidence>
<protein>
    <submittedName>
        <fullName evidence="2">Uncharacterized protein</fullName>
    </submittedName>
</protein>
<dbReference type="OrthoDB" id="7785529at2759"/>
<keyword evidence="1" id="KW-1133">Transmembrane helix</keyword>
<keyword evidence="1" id="KW-0812">Transmembrane</keyword>
<feature type="transmembrane region" description="Helical" evidence="1">
    <location>
        <begin position="22"/>
        <end position="40"/>
    </location>
</feature>
<name>A0A2I2FB96_ASPCN</name>
<proteinExistence type="predicted"/>
<dbReference type="EMBL" id="KZ559139">
    <property type="protein sequence ID" value="PLB37898.1"/>
    <property type="molecule type" value="Genomic_DNA"/>
</dbReference>
<dbReference type="GeneID" id="36519847"/>
<accession>A0A2I2FB96</accession>
<dbReference type="Proteomes" id="UP000234585">
    <property type="component" value="Unassembled WGS sequence"/>
</dbReference>
<keyword evidence="1" id="KW-0472">Membrane</keyword>
<dbReference type="RefSeq" id="XP_024671910.1">
    <property type="nucleotide sequence ID" value="XM_024812687.1"/>
</dbReference>
<dbReference type="AlphaFoldDB" id="A0A2I2FB96"/>
<reference evidence="2 3" key="1">
    <citation type="submission" date="2017-12" db="EMBL/GenBank/DDBJ databases">
        <authorList>
            <consortium name="DOE Joint Genome Institute"/>
            <person name="Haridas S."/>
            <person name="Kjaerbolling I."/>
            <person name="Vesth T.C."/>
            <person name="Frisvad J.C."/>
            <person name="Nybo J.L."/>
            <person name="Theobald S."/>
            <person name="Kuo A."/>
            <person name="Bowyer P."/>
            <person name="Matsuda Y."/>
            <person name="Mondo S."/>
            <person name="Lyhne E.K."/>
            <person name="Kogle M.E."/>
            <person name="Clum A."/>
            <person name="Lipzen A."/>
            <person name="Salamov A."/>
            <person name="Ngan C.Y."/>
            <person name="Daum C."/>
            <person name="Chiniquy J."/>
            <person name="Barry K."/>
            <person name="LaButti K."/>
            <person name="Simmons B.A."/>
            <person name="Magnuson J.K."/>
            <person name="Mortensen U.H."/>
            <person name="Larsen T.O."/>
            <person name="Grigoriev I.V."/>
            <person name="Baker S.E."/>
            <person name="Andersen M.R."/>
            <person name="Nordberg H.P."/>
            <person name="Cantor M.N."/>
            <person name="Hua S.X."/>
        </authorList>
    </citation>
    <scope>NUCLEOTIDE SEQUENCE [LARGE SCALE GENOMIC DNA]</scope>
    <source>
        <strain evidence="2 3">CBS 102.13</strain>
    </source>
</reference>
<gene>
    <name evidence="2" type="ORF">BDW47DRAFT_106013</name>
</gene>
<keyword evidence="3" id="KW-1185">Reference proteome</keyword>